<dbReference type="InterPro" id="IPR050111">
    <property type="entry name" value="C-type_lectin/snaclec_domain"/>
</dbReference>
<dbReference type="Pfam" id="PF00059">
    <property type="entry name" value="Lectin_C"/>
    <property type="match status" value="1"/>
</dbReference>
<feature type="domain" description="C-type lectin" evidence="5">
    <location>
        <begin position="181"/>
        <end position="311"/>
    </location>
</feature>
<dbReference type="OrthoDB" id="6337382at2759"/>
<dbReference type="InterPro" id="IPR016186">
    <property type="entry name" value="C-type_lectin-like/link_sf"/>
</dbReference>
<keyword evidence="7" id="KW-1185">Reference proteome</keyword>
<dbReference type="CDD" id="cd03590">
    <property type="entry name" value="CLECT_DC-SIGN_like"/>
    <property type="match status" value="1"/>
</dbReference>
<gene>
    <name evidence="6" type="ORF">MATL_G00164480</name>
</gene>
<dbReference type="SMART" id="SM00034">
    <property type="entry name" value="CLECT"/>
    <property type="match status" value="1"/>
</dbReference>
<feature type="transmembrane region" description="Helical" evidence="4">
    <location>
        <begin position="57"/>
        <end position="77"/>
    </location>
</feature>
<accession>A0A9D3T2H7</accession>
<keyword evidence="4" id="KW-0472">Membrane</keyword>
<proteinExistence type="predicted"/>
<dbReference type="PANTHER" id="PTHR22803">
    <property type="entry name" value="MANNOSE, PHOSPHOLIPASE, LECTIN RECEPTOR RELATED"/>
    <property type="match status" value="1"/>
</dbReference>
<name>A0A9D3T2H7_MEGAT</name>
<dbReference type="InterPro" id="IPR001304">
    <property type="entry name" value="C-type_lectin-like"/>
</dbReference>
<dbReference type="PROSITE" id="PS00615">
    <property type="entry name" value="C_TYPE_LECTIN_1"/>
    <property type="match status" value="1"/>
</dbReference>
<feature type="region of interest" description="Disordered" evidence="3">
    <location>
        <begin position="129"/>
        <end position="152"/>
    </location>
</feature>
<dbReference type="InterPro" id="IPR016187">
    <property type="entry name" value="CTDL_fold"/>
</dbReference>
<dbReference type="PROSITE" id="PS50041">
    <property type="entry name" value="C_TYPE_LECTIN_2"/>
    <property type="match status" value="1"/>
</dbReference>
<evidence type="ECO:0000256" key="1">
    <source>
        <dbReference type="ARBA" id="ARBA00022734"/>
    </source>
</evidence>
<keyword evidence="4" id="KW-1133">Transmembrane helix</keyword>
<evidence type="ECO:0000256" key="3">
    <source>
        <dbReference type="SAM" id="MobiDB-lite"/>
    </source>
</evidence>
<sequence>METSGENKFEGIYSKLIGQDDNELSIDGQSAHTTPETQHKVSVFTLKDGPSTNAYRLATWSLGILCALLMAAIVALCTSYKELSAKHDIQSQNSSEISSILEQLRANYSALAASKEQLQGDYRRALSIKDNVQEDRDRERQEKERLQKEKQSLETAKTKLQERISNLEKSCGHCPVGWDLFNSTCYYVAPSDTSQRMTWALSREECRKLDADLVVLDTLEKQEFISGALQIKGPRSPHWHTTGYWIGLRDIETEGVWKWRNGAPLTTGYWFDGEPNDYHEAEDCAATYPKENPLKTWNDAPCGYKLKWICEKELKET</sequence>
<keyword evidence="4" id="KW-0812">Transmembrane</keyword>
<dbReference type="Proteomes" id="UP001046870">
    <property type="component" value="Chromosome 13"/>
</dbReference>
<evidence type="ECO:0000256" key="4">
    <source>
        <dbReference type="SAM" id="Phobius"/>
    </source>
</evidence>
<dbReference type="InterPro" id="IPR018378">
    <property type="entry name" value="C-type_lectin_CS"/>
</dbReference>
<protein>
    <recommendedName>
        <fullName evidence="5">C-type lectin domain-containing protein</fullName>
    </recommendedName>
</protein>
<organism evidence="6 7">
    <name type="scientific">Megalops atlanticus</name>
    <name type="common">Tarpon</name>
    <name type="synonym">Clupea gigantea</name>
    <dbReference type="NCBI Taxonomy" id="7932"/>
    <lineage>
        <taxon>Eukaryota</taxon>
        <taxon>Metazoa</taxon>
        <taxon>Chordata</taxon>
        <taxon>Craniata</taxon>
        <taxon>Vertebrata</taxon>
        <taxon>Euteleostomi</taxon>
        <taxon>Actinopterygii</taxon>
        <taxon>Neopterygii</taxon>
        <taxon>Teleostei</taxon>
        <taxon>Elopiformes</taxon>
        <taxon>Megalopidae</taxon>
        <taxon>Megalops</taxon>
    </lineage>
</organism>
<comment type="caution">
    <text evidence="6">The sequence shown here is derived from an EMBL/GenBank/DDBJ whole genome shotgun (WGS) entry which is preliminary data.</text>
</comment>
<keyword evidence="1" id="KW-0430">Lectin</keyword>
<evidence type="ECO:0000313" key="7">
    <source>
        <dbReference type="Proteomes" id="UP001046870"/>
    </source>
</evidence>
<dbReference type="InterPro" id="IPR033989">
    <property type="entry name" value="CD209-like_CTLD"/>
</dbReference>
<evidence type="ECO:0000313" key="6">
    <source>
        <dbReference type="EMBL" id="KAG7466405.1"/>
    </source>
</evidence>
<dbReference type="EMBL" id="JAFDVH010000013">
    <property type="protein sequence ID" value="KAG7466405.1"/>
    <property type="molecule type" value="Genomic_DNA"/>
</dbReference>
<dbReference type="AlphaFoldDB" id="A0A9D3T2H7"/>
<dbReference type="SUPFAM" id="SSF56436">
    <property type="entry name" value="C-type lectin-like"/>
    <property type="match status" value="1"/>
</dbReference>
<evidence type="ECO:0000259" key="5">
    <source>
        <dbReference type="PROSITE" id="PS50041"/>
    </source>
</evidence>
<reference evidence="6" key="1">
    <citation type="submission" date="2021-01" db="EMBL/GenBank/DDBJ databases">
        <authorList>
            <person name="Zahm M."/>
            <person name="Roques C."/>
            <person name="Cabau C."/>
            <person name="Klopp C."/>
            <person name="Donnadieu C."/>
            <person name="Jouanno E."/>
            <person name="Lampietro C."/>
            <person name="Louis A."/>
            <person name="Herpin A."/>
            <person name="Echchiki A."/>
            <person name="Berthelot C."/>
            <person name="Parey E."/>
            <person name="Roest-Crollius H."/>
            <person name="Braasch I."/>
            <person name="Postlethwait J."/>
            <person name="Bobe J."/>
            <person name="Montfort J."/>
            <person name="Bouchez O."/>
            <person name="Begum T."/>
            <person name="Mejri S."/>
            <person name="Adams A."/>
            <person name="Chen W.-J."/>
            <person name="Guiguen Y."/>
        </authorList>
    </citation>
    <scope>NUCLEOTIDE SEQUENCE</scope>
    <source>
        <strain evidence="6">YG-15Mar2019-1</strain>
        <tissue evidence="6">Brain</tissue>
    </source>
</reference>
<dbReference type="Gene3D" id="3.10.100.10">
    <property type="entry name" value="Mannose-Binding Protein A, subunit A"/>
    <property type="match status" value="1"/>
</dbReference>
<dbReference type="GO" id="GO:0030246">
    <property type="term" value="F:carbohydrate binding"/>
    <property type="evidence" value="ECO:0007669"/>
    <property type="project" value="UniProtKB-KW"/>
</dbReference>
<evidence type="ECO:0000256" key="2">
    <source>
        <dbReference type="ARBA" id="ARBA00023157"/>
    </source>
</evidence>
<feature type="compositionally biased region" description="Basic and acidic residues" evidence="3">
    <location>
        <begin position="131"/>
        <end position="152"/>
    </location>
</feature>
<keyword evidence="2" id="KW-1015">Disulfide bond</keyword>